<sequence length="399" mass="42671">MTQRHGWIAYVGPFPFPSGTAGSRRMLGVALSLAAAGRRVVVGSGDPSPTQPTPLGEGDPAGNIAYVGLGESPAIGASVLRKAGRIFWSWGRRTVAWLDAQPVKPACVVVYGGSAQYLLRLLPWCRRHGVPLVADVVEWYDPRQMTGGRFGPFNLSAQWALRRLYPRTDGVIAISRLLADHYSETGRPVVRVPPTLDVHGIEPGAGSGRADGAKLRLVYAGTPGKKDLLGNVIEGVEAVDPGGTQVELMVLGPSPDEVRSMLGGREIPRCVRAMGRVVQAEVAVYLASADFSVLLREPARFSNAGFPTKFVESMAHSTPVIANLTSDMALFLHHGEEGLVCSDWSASAFSDALREALALAPTQLAAMRNAARRQAERSFDYRGYSGALSEFLGRLQVGS</sequence>
<dbReference type="Pfam" id="PF13439">
    <property type="entry name" value="Glyco_transf_4"/>
    <property type="match status" value="1"/>
</dbReference>
<dbReference type="GO" id="GO:0016757">
    <property type="term" value="F:glycosyltransferase activity"/>
    <property type="evidence" value="ECO:0007669"/>
    <property type="project" value="UniProtKB-ARBA"/>
</dbReference>
<dbReference type="InterPro" id="IPR028098">
    <property type="entry name" value="Glyco_trans_4-like_N"/>
</dbReference>
<name>A0A4R3N5U9_9GAMM</name>
<keyword evidence="3" id="KW-1185">Reference proteome</keyword>
<comment type="caution">
    <text evidence="2">The sequence shown here is derived from an EMBL/GenBank/DDBJ whole genome shotgun (WGS) entry which is preliminary data.</text>
</comment>
<keyword evidence="2" id="KW-0808">Transferase</keyword>
<evidence type="ECO:0000313" key="2">
    <source>
        <dbReference type="EMBL" id="TCT22463.1"/>
    </source>
</evidence>
<dbReference type="PANTHER" id="PTHR12526">
    <property type="entry name" value="GLYCOSYLTRANSFERASE"/>
    <property type="match status" value="1"/>
</dbReference>
<dbReference type="Pfam" id="PF13692">
    <property type="entry name" value="Glyco_trans_1_4"/>
    <property type="match status" value="1"/>
</dbReference>
<feature type="domain" description="Glycosyltransferase subfamily 4-like N-terminal" evidence="1">
    <location>
        <begin position="26"/>
        <end position="197"/>
    </location>
</feature>
<evidence type="ECO:0000313" key="3">
    <source>
        <dbReference type="Proteomes" id="UP000295414"/>
    </source>
</evidence>
<dbReference type="OrthoDB" id="9784466at2"/>
<dbReference type="Gene3D" id="3.40.50.2000">
    <property type="entry name" value="Glycogen Phosphorylase B"/>
    <property type="match status" value="2"/>
</dbReference>
<dbReference type="AlphaFoldDB" id="A0A4R3N5U9"/>
<accession>A0A4R3N5U9</accession>
<dbReference type="EMBL" id="SMAP01000007">
    <property type="protein sequence ID" value="TCT22463.1"/>
    <property type="molecule type" value="Genomic_DNA"/>
</dbReference>
<organism evidence="2 3">
    <name type="scientific">Thermomonas haemolytica</name>
    <dbReference type="NCBI Taxonomy" id="141949"/>
    <lineage>
        <taxon>Bacteria</taxon>
        <taxon>Pseudomonadati</taxon>
        <taxon>Pseudomonadota</taxon>
        <taxon>Gammaproteobacteria</taxon>
        <taxon>Lysobacterales</taxon>
        <taxon>Lysobacteraceae</taxon>
        <taxon>Thermomonas</taxon>
    </lineage>
</organism>
<gene>
    <name evidence="2" type="ORF">EDC34_10710</name>
</gene>
<evidence type="ECO:0000259" key="1">
    <source>
        <dbReference type="Pfam" id="PF13439"/>
    </source>
</evidence>
<reference evidence="2 3" key="1">
    <citation type="submission" date="2019-03" db="EMBL/GenBank/DDBJ databases">
        <title>Genomic Encyclopedia of Type Strains, Phase IV (KMG-IV): sequencing the most valuable type-strain genomes for metagenomic binning, comparative biology and taxonomic classification.</title>
        <authorList>
            <person name="Goeker M."/>
        </authorList>
    </citation>
    <scope>NUCLEOTIDE SEQUENCE [LARGE SCALE GENOMIC DNA]</scope>
    <source>
        <strain evidence="2 3">DSM 13605</strain>
    </source>
</reference>
<proteinExistence type="predicted"/>
<dbReference type="Proteomes" id="UP000295414">
    <property type="component" value="Unassembled WGS sequence"/>
</dbReference>
<dbReference type="SUPFAM" id="SSF53756">
    <property type="entry name" value="UDP-Glycosyltransferase/glycogen phosphorylase"/>
    <property type="match status" value="1"/>
</dbReference>
<protein>
    <submittedName>
        <fullName evidence="2">Glycosyltransferase involved in cell wall biosynthesis</fullName>
    </submittedName>
</protein>